<name>A0A9X0AAJ6_9HELO</name>
<gene>
    <name evidence="1" type="ORF">OCU04_012264</name>
</gene>
<evidence type="ECO:0000313" key="1">
    <source>
        <dbReference type="EMBL" id="KAJ8059300.1"/>
    </source>
</evidence>
<dbReference type="Proteomes" id="UP001152300">
    <property type="component" value="Unassembled WGS sequence"/>
</dbReference>
<comment type="caution">
    <text evidence="1">The sequence shown here is derived from an EMBL/GenBank/DDBJ whole genome shotgun (WGS) entry which is preliminary data.</text>
</comment>
<sequence>MSSTANPPNLEAQEDGILPSEVEVSNLRSWPTVWRRRAGSIKPSLIMLTLRNPAPVKNTPSRIHLQVIGLLFGLGTPHTQRWPGIYVVWASGREVRDSSTR</sequence>
<dbReference type="AlphaFoldDB" id="A0A9X0AAJ6"/>
<organism evidence="1 2">
    <name type="scientific">Sclerotinia nivalis</name>
    <dbReference type="NCBI Taxonomy" id="352851"/>
    <lineage>
        <taxon>Eukaryota</taxon>
        <taxon>Fungi</taxon>
        <taxon>Dikarya</taxon>
        <taxon>Ascomycota</taxon>
        <taxon>Pezizomycotina</taxon>
        <taxon>Leotiomycetes</taxon>
        <taxon>Helotiales</taxon>
        <taxon>Sclerotiniaceae</taxon>
        <taxon>Sclerotinia</taxon>
    </lineage>
</organism>
<keyword evidence="2" id="KW-1185">Reference proteome</keyword>
<proteinExistence type="predicted"/>
<dbReference type="OrthoDB" id="5428890at2759"/>
<accession>A0A9X0AAJ6</accession>
<reference evidence="1" key="1">
    <citation type="submission" date="2022-11" db="EMBL/GenBank/DDBJ databases">
        <title>Genome Resource of Sclerotinia nivalis Strain SnTB1, a Plant Pathogen Isolated from American Ginseng.</title>
        <authorList>
            <person name="Fan S."/>
        </authorList>
    </citation>
    <scope>NUCLEOTIDE SEQUENCE</scope>
    <source>
        <strain evidence="1">SnTB1</strain>
    </source>
</reference>
<evidence type="ECO:0000313" key="2">
    <source>
        <dbReference type="Proteomes" id="UP001152300"/>
    </source>
</evidence>
<protein>
    <submittedName>
        <fullName evidence="1">Uncharacterized protein</fullName>
    </submittedName>
</protein>
<dbReference type="EMBL" id="JAPEIS010000015">
    <property type="protein sequence ID" value="KAJ8059300.1"/>
    <property type="molecule type" value="Genomic_DNA"/>
</dbReference>